<evidence type="ECO:0000313" key="1">
    <source>
        <dbReference type="EMBL" id="KUL21869.1"/>
    </source>
</evidence>
<name>A0A101J7X6_CHLLI</name>
<protein>
    <submittedName>
        <fullName evidence="1">Uncharacterized protein</fullName>
    </submittedName>
</protein>
<sequence length="241" mass="27687">MGNICEHAGSASAHLDYDHYNREERYFCSHLFRLLHEPKDDYAVLRKFTGGVPEITDFRIFAEVALIRDAYHVRKANPFDYMDSIVRMVAGQEQVTDYRSYSGLPEELRTPHLTHPRQILQKGGNILTADEKKIYGSLQGMFNAKPDLAICCGQELFVYEAKWTLGFDSEQLRRTENIAAIWAKLLYRDLGFSAEPVVKVKKLGLEKFRPDVSWEALYTIACDVYPESDRSRQALTQAIIN</sequence>
<keyword evidence="2" id="KW-1185">Reference proteome</keyword>
<dbReference type="AlphaFoldDB" id="A0A101J7X6"/>
<evidence type="ECO:0000313" key="2">
    <source>
        <dbReference type="Proteomes" id="UP000053937"/>
    </source>
</evidence>
<organism evidence="1 2">
    <name type="scientific">Chlorobium limicola</name>
    <dbReference type="NCBI Taxonomy" id="1092"/>
    <lineage>
        <taxon>Bacteria</taxon>
        <taxon>Pseudomonadati</taxon>
        <taxon>Chlorobiota</taxon>
        <taxon>Chlorobiia</taxon>
        <taxon>Chlorobiales</taxon>
        <taxon>Chlorobiaceae</taxon>
        <taxon>Chlorobium/Pelodictyon group</taxon>
        <taxon>Chlorobium</taxon>
    </lineage>
</organism>
<comment type="caution">
    <text evidence="1">The sequence shown here is derived from an EMBL/GenBank/DDBJ whole genome shotgun (WGS) entry which is preliminary data.</text>
</comment>
<gene>
    <name evidence="1" type="ORF">ASB62_07835</name>
</gene>
<accession>A0A101J7X6</accession>
<dbReference type="EMBL" id="LMBR01000201">
    <property type="protein sequence ID" value="KUL21869.1"/>
    <property type="molecule type" value="Genomic_DNA"/>
</dbReference>
<dbReference type="Proteomes" id="UP000053937">
    <property type="component" value="Unassembled WGS sequence"/>
</dbReference>
<proteinExistence type="predicted"/>
<reference evidence="1 2" key="1">
    <citation type="submission" date="2015-10" db="EMBL/GenBank/DDBJ databases">
        <title>Draft Genome Sequence of Chlorobium limicola strain Frasassi Growing under Artificial Lighting in the Frasassi Cave System.</title>
        <authorList>
            <person name="Mansor M."/>
            <person name="Macalady J."/>
        </authorList>
    </citation>
    <scope>NUCLEOTIDE SEQUENCE [LARGE SCALE GENOMIC DNA]</scope>
    <source>
        <strain evidence="1 2">Frasassi</strain>
    </source>
</reference>